<keyword evidence="1" id="KW-0677">Repeat</keyword>
<feature type="compositionally biased region" description="Basic and acidic residues" evidence="4">
    <location>
        <begin position="194"/>
        <end position="210"/>
    </location>
</feature>
<protein>
    <submittedName>
        <fullName evidence="7">Uncharacterized protein</fullName>
    </submittedName>
</protein>
<keyword evidence="5" id="KW-1133">Transmembrane helix</keyword>
<dbReference type="Proteomes" id="UP001519460">
    <property type="component" value="Unassembled WGS sequence"/>
</dbReference>
<feature type="repeat" description="ANK" evidence="3">
    <location>
        <begin position="483"/>
        <end position="517"/>
    </location>
</feature>
<evidence type="ECO:0000256" key="1">
    <source>
        <dbReference type="ARBA" id="ARBA00022737"/>
    </source>
</evidence>
<dbReference type="SUPFAM" id="SSF48403">
    <property type="entry name" value="Ankyrin repeat"/>
    <property type="match status" value="1"/>
</dbReference>
<feature type="chain" id="PRO_5044830545" evidence="6">
    <location>
        <begin position="24"/>
        <end position="593"/>
    </location>
</feature>
<dbReference type="Pfam" id="PF12796">
    <property type="entry name" value="Ank_2"/>
    <property type="match status" value="3"/>
</dbReference>
<dbReference type="InterPro" id="IPR050663">
    <property type="entry name" value="Ankyrin-SOCS_Box"/>
</dbReference>
<keyword evidence="5" id="KW-0472">Membrane</keyword>
<feature type="region of interest" description="Disordered" evidence="4">
    <location>
        <begin position="165"/>
        <end position="234"/>
    </location>
</feature>
<proteinExistence type="predicted"/>
<gene>
    <name evidence="7" type="ORF">BaRGS_00013305</name>
</gene>
<dbReference type="Pfam" id="PF13637">
    <property type="entry name" value="Ank_4"/>
    <property type="match status" value="1"/>
</dbReference>
<feature type="repeat" description="ANK" evidence="3">
    <location>
        <begin position="293"/>
        <end position="325"/>
    </location>
</feature>
<evidence type="ECO:0000256" key="5">
    <source>
        <dbReference type="SAM" id="Phobius"/>
    </source>
</evidence>
<name>A0ABD0L7Z6_9CAEN</name>
<evidence type="ECO:0000256" key="3">
    <source>
        <dbReference type="PROSITE-ProRule" id="PRU00023"/>
    </source>
</evidence>
<evidence type="ECO:0000256" key="2">
    <source>
        <dbReference type="ARBA" id="ARBA00023043"/>
    </source>
</evidence>
<comment type="caution">
    <text evidence="7">The sequence shown here is derived from an EMBL/GenBank/DDBJ whole genome shotgun (WGS) entry which is preliminary data.</text>
</comment>
<keyword evidence="2 3" id="KW-0040">ANK repeat</keyword>
<feature type="region of interest" description="Disordered" evidence="4">
    <location>
        <begin position="66"/>
        <end position="90"/>
    </location>
</feature>
<evidence type="ECO:0000256" key="6">
    <source>
        <dbReference type="SAM" id="SignalP"/>
    </source>
</evidence>
<dbReference type="PANTHER" id="PTHR24193:SF121">
    <property type="entry name" value="ADA2A-CONTAINING COMPLEX COMPONENT 3, ISOFORM D"/>
    <property type="match status" value="1"/>
</dbReference>
<sequence length="593" mass="65663">MALPIAHSLWVSAFFIMVDTSVAGPVITCDAPAVPEGEPAFITCHFDRDVTESKKAYAIHRYDNNGKFEDTPATTEPMQPGTGSKSKKEEEETSMMAIVIPVILALCVVAAVAVAVFVLRRRGHKFQYCKRISTDAAGNGANDNPEGEDETQERLIPTLSDAEAANQRNHQHGKSAARCTEINKEPDGEISSQDAKDNQTDTKTSEDQARNPENLQKKVPPRPSAQPNKTKQLLSACRNNDVEKVKRLIEVDRVSVNSNDGETPLHVAIQGGHEELMKFLLEKRADVEAKDNKGFTPLHLACSLDKHDAMHLLFAKGAIVNTKAKDDVTPLHTASCYGFKYVLDELLRAGAEVDAKDVNGMTPLHWACKSGKLESIQMLLKWEADINAKAKDGTTPLHVACQYGQEKVMKILLQRPNCNIEEKDKKGMTALRWACEKKMGSLAKILIAHGANVNTRREDDTTPLHAICQNGEEPMMQTLQSAKPESKLDVADTTGKTARHVAERLLHHGAKVNARDQNDWTPLHYACREGRDDIVTLLFEHKADLKAITRDGLKPKDLAKRRHQTKTVELLNKLTKERRGITASRETLDKLAV</sequence>
<feature type="repeat" description="ANK" evidence="3">
    <location>
        <begin position="392"/>
        <end position="415"/>
    </location>
</feature>
<feature type="repeat" description="ANK" evidence="3">
    <location>
        <begin position="359"/>
        <end position="391"/>
    </location>
</feature>
<dbReference type="PRINTS" id="PR01415">
    <property type="entry name" value="ANKYRIN"/>
</dbReference>
<reference evidence="7 8" key="1">
    <citation type="journal article" date="2023" name="Sci. Data">
        <title>Genome assembly of the Korean intertidal mud-creeper Batillaria attramentaria.</title>
        <authorList>
            <person name="Patra A.K."/>
            <person name="Ho P.T."/>
            <person name="Jun S."/>
            <person name="Lee S.J."/>
            <person name="Kim Y."/>
            <person name="Won Y.J."/>
        </authorList>
    </citation>
    <scope>NUCLEOTIDE SEQUENCE [LARGE SCALE GENOMIC DNA]</scope>
    <source>
        <strain evidence="7">Wonlab-2016</strain>
    </source>
</reference>
<evidence type="ECO:0000256" key="4">
    <source>
        <dbReference type="SAM" id="MobiDB-lite"/>
    </source>
</evidence>
<keyword evidence="6" id="KW-0732">Signal</keyword>
<feature type="transmembrane region" description="Helical" evidence="5">
    <location>
        <begin position="95"/>
        <end position="119"/>
    </location>
</feature>
<keyword evidence="8" id="KW-1185">Reference proteome</keyword>
<feature type="repeat" description="ANK" evidence="3">
    <location>
        <begin position="426"/>
        <end position="458"/>
    </location>
</feature>
<evidence type="ECO:0000313" key="8">
    <source>
        <dbReference type="Proteomes" id="UP001519460"/>
    </source>
</evidence>
<dbReference type="InterPro" id="IPR036770">
    <property type="entry name" value="Ankyrin_rpt-contain_sf"/>
</dbReference>
<dbReference type="EMBL" id="JACVVK020000075">
    <property type="protein sequence ID" value="KAK7495366.1"/>
    <property type="molecule type" value="Genomic_DNA"/>
</dbReference>
<dbReference type="AlphaFoldDB" id="A0ABD0L7Z6"/>
<dbReference type="PROSITE" id="PS50297">
    <property type="entry name" value="ANK_REP_REGION"/>
    <property type="match status" value="7"/>
</dbReference>
<dbReference type="SMART" id="SM00248">
    <property type="entry name" value="ANK"/>
    <property type="match status" value="9"/>
</dbReference>
<feature type="repeat" description="ANK" evidence="3">
    <location>
        <begin position="260"/>
        <end position="292"/>
    </location>
</feature>
<evidence type="ECO:0000313" key="7">
    <source>
        <dbReference type="EMBL" id="KAK7495366.1"/>
    </source>
</evidence>
<dbReference type="InterPro" id="IPR002110">
    <property type="entry name" value="Ankyrin_rpt"/>
</dbReference>
<feature type="signal peptide" evidence="6">
    <location>
        <begin position="1"/>
        <end position="23"/>
    </location>
</feature>
<feature type="repeat" description="ANK" evidence="3">
    <location>
        <begin position="326"/>
        <end position="358"/>
    </location>
</feature>
<dbReference type="PANTHER" id="PTHR24193">
    <property type="entry name" value="ANKYRIN REPEAT PROTEIN"/>
    <property type="match status" value="1"/>
</dbReference>
<feature type="repeat" description="ANK" evidence="3">
    <location>
        <begin position="518"/>
        <end position="550"/>
    </location>
</feature>
<dbReference type="PROSITE" id="PS50088">
    <property type="entry name" value="ANK_REPEAT"/>
    <property type="match status" value="8"/>
</dbReference>
<keyword evidence="5" id="KW-0812">Transmembrane</keyword>
<organism evidence="7 8">
    <name type="scientific">Batillaria attramentaria</name>
    <dbReference type="NCBI Taxonomy" id="370345"/>
    <lineage>
        <taxon>Eukaryota</taxon>
        <taxon>Metazoa</taxon>
        <taxon>Spiralia</taxon>
        <taxon>Lophotrochozoa</taxon>
        <taxon>Mollusca</taxon>
        <taxon>Gastropoda</taxon>
        <taxon>Caenogastropoda</taxon>
        <taxon>Sorbeoconcha</taxon>
        <taxon>Cerithioidea</taxon>
        <taxon>Batillariidae</taxon>
        <taxon>Batillaria</taxon>
    </lineage>
</organism>
<accession>A0ABD0L7Z6</accession>
<dbReference type="Gene3D" id="1.25.40.20">
    <property type="entry name" value="Ankyrin repeat-containing domain"/>
    <property type="match status" value="3"/>
</dbReference>